<organism evidence="1">
    <name type="scientific">Rhizophora mucronata</name>
    <name type="common">Asiatic mangrove</name>
    <dbReference type="NCBI Taxonomy" id="61149"/>
    <lineage>
        <taxon>Eukaryota</taxon>
        <taxon>Viridiplantae</taxon>
        <taxon>Streptophyta</taxon>
        <taxon>Embryophyta</taxon>
        <taxon>Tracheophyta</taxon>
        <taxon>Spermatophyta</taxon>
        <taxon>Magnoliopsida</taxon>
        <taxon>eudicotyledons</taxon>
        <taxon>Gunneridae</taxon>
        <taxon>Pentapetalae</taxon>
        <taxon>rosids</taxon>
        <taxon>fabids</taxon>
        <taxon>Malpighiales</taxon>
        <taxon>Rhizophoraceae</taxon>
        <taxon>Rhizophora</taxon>
    </lineage>
</organism>
<reference evidence="1" key="1">
    <citation type="submission" date="2018-02" db="EMBL/GenBank/DDBJ databases">
        <title>Rhizophora mucronata_Transcriptome.</title>
        <authorList>
            <person name="Meera S.P."/>
            <person name="Sreeshan A."/>
            <person name="Augustine A."/>
        </authorList>
    </citation>
    <scope>NUCLEOTIDE SEQUENCE</scope>
    <source>
        <tissue evidence="1">Leaf</tissue>
    </source>
</reference>
<protein>
    <submittedName>
        <fullName evidence="1">Uncharacterized protein</fullName>
    </submittedName>
</protein>
<sequence>MYIQTPCTFDSVLAFFPLFNPKS</sequence>
<accession>A0A2P2IQW8</accession>
<dbReference type="EMBL" id="GGEC01003138">
    <property type="protein sequence ID" value="MBW83621.1"/>
    <property type="molecule type" value="Transcribed_RNA"/>
</dbReference>
<evidence type="ECO:0000313" key="1">
    <source>
        <dbReference type="EMBL" id="MBW83621.1"/>
    </source>
</evidence>
<name>A0A2P2IQW8_RHIMU</name>
<proteinExistence type="predicted"/>
<dbReference type="AlphaFoldDB" id="A0A2P2IQW8"/>